<sequence>MYAPNSNGIIGDTVRAASPELAYQIGQYFKENKLKNEIDGGNRPEEQSANHLLAHAILGAAVSYATGNNITTGALSGAGSEVAAPALSDFLFNTKDPKELTQEQKDTIVSILNLATVATNTVVNNGDINSDQMANDLNVGENAVEWNGFNKNKKEPESLRVKKERYRKAVDTIVKDTSVEFSAAAWYGGSIGATYAGDGKMNVNAAFINGGWALETAAYKTVSLPGTTAKQDGVYIETCASGGKWLTAGGCVGSNGSNNPFYSHGKFGTGVGFKYGSSIGYSQTFDFSRKEDKKEK</sequence>
<reference evidence="2 4" key="2">
    <citation type="submission" date="2020-12" db="EMBL/GenBank/DDBJ databases">
        <title>FDA dAtabase for Regulatory Grade micrObial Sequences (FDA-ARGOS): Supporting development and validation of Infectious Disease Dx tests.</title>
        <authorList>
            <person name="Sproer C."/>
            <person name="Gronow S."/>
            <person name="Severitt S."/>
            <person name="Schroder I."/>
            <person name="Tallon L."/>
            <person name="Sadzewicz L."/>
            <person name="Zhao X."/>
            <person name="Boylan J."/>
            <person name="Ott S."/>
            <person name="Bowen H."/>
            <person name="Vavikolanu K."/>
            <person name="Mehta A."/>
            <person name="Aluvathingal J."/>
            <person name="Nadendla S."/>
            <person name="Lowell S."/>
            <person name="Myers T."/>
            <person name="Yan Y."/>
            <person name="Sichtig H."/>
        </authorList>
    </citation>
    <scope>NUCLEOTIDE SEQUENCE [LARGE SCALE GENOMIC DNA]</scope>
    <source>
        <strain evidence="2 4">FDAARGOS_869</strain>
    </source>
</reference>
<dbReference type="STRING" id="478.A7456_10355"/>
<keyword evidence="4" id="KW-1185">Reference proteome</keyword>
<name>A0A1B8QMV6_MORNO</name>
<dbReference type="EMBL" id="LXTW01000009">
    <property type="protein sequence ID" value="OBX85313.1"/>
    <property type="molecule type" value="Genomic_DNA"/>
</dbReference>
<proteinExistence type="predicted"/>
<dbReference type="Proteomes" id="UP000594834">
    <property type="component" value="Chromosome"/>
</dbReference>
<evidence type="ECO:0000313" key="2">
    <source>
        <dbReference type="EMBL" id="QPT44891.1"/>
    </source>
</evidence>
<reference evidence="1 3" key="1">
    <citation type="submission" date="2016-05" db="EMBL/GenBank/DDBJ databases">
        <title>Draft genome sequence of Moraxella nonliquefaciens CCUG 348T.</title>
        <authorList>
            <person name="Salva-Serra F."/>
            <person name="Engstrom-Jakobsson H."/>
            <person name="Thorell K."/>
            <person name="Gonzales-Siles L."/>
            <person name="Karlsson R."/>
            <person name="Boulund F."/>
            <person name="Engstrand L."/>
            <person name="Kristiansson E."/>
            <person name="Moore E."/>
        </authorList>
    </citation>
    <scope>NUCLEOTIDE SEQUENCE [LARGE SCALE GENOMIC DNA]</scope>
    <source>
        <strain evidence="1 3">CCUG 348</strain>
    </source>
</reference>
<evidence type="ECO:0008006" key="5">
    <source>
        <dbReference type="Google" id="ProtNLM"/>
    </source>
</evidence>
<dbReference type="Proteomes" id="UP000092575">
    <property type="component" value="Unassembled WGS sequence"/>
</dbReference>
<evidence type="ECO:0000313" key="3">
    <source>
        <dbReference type="Proteomes" id="UP000092575"/>
    </source>
</evidence>
<dbReference type="AlphaFoldDB" id="A0A1B8QMV6"/>
<gene>
    <name evidence="1" type="ORF">A7456_10355</name>
    <name evidence="2" type="ORF">I6G26_02290</name>
</gene>
<protein>
    <recommendedName>
        <fullName evidence="5">Toxin CdiA</fullName>
    </recommendedName>
</protein>
<evidence type="ECO:0000313" key="4">
    <source>
        <dbReference type="Proteomes" id="UP000594834"/>
    </source>
</evidence>
<accession>A0A1B8QMV6</accession>
<dbReference type="RefSeq" id="WP_067007848.1">
    <property type="nucleotide sequence ID" value="NZ_CP065728.1"/>
</dbReference>
<evidence type="ECO:0000313" key="1">
    <source>
        <dbReference type="EMBL" id="OBX85313.1"/>
    </source>
</evidence>
<organism evidence="1 3">
    <name type="scientific">Moraxella nonliquefaciens</name>
    <dbReference type="NCBI Taxonomy" id="478"/>
    <lineage>
        <taxon>Bacteria</taxon>
        <taxon>Pseudomonadati</taxon>
        <taxon>Pseudomonadota</taxon>
        <taxon>Gammaproteobacteria</taxon>
        <taxon>Moraxellales</taxon>
        <taxon>Moraxellaceae</taxon>
        <taxon>Moraxella</taxon>
    </lineage>
</organism>
<dbReference type="EMBL" id="CP065728">
    <property type="protein sequence ID" value="QPT44891.1"/>
    <property type="molecule type" value="Genomic_DNA"/>
</dbReference>